<evidence type="ECO:0000256" key="3">
    <source>
        <dbReference type="ARBA" id="ARBA00022448"/>
    </source>
</evidence>
<evidence type="ECO:0000256" key="6">
    <source>
        <dbReference type="ARBA" id="ARBA00022989"/>
    </source>
</evidence>
<dbReference type="Pfam" id="PF03824">
    <property type="entry name" value="NicO"/>
    <property type="match status" value="1"/>
</dbReference>
<keyword evidence="3 8" id="KW-0813">Transport</keyword>
<organism evidence="9">
    <name type="scientific">Nocardia globerula</name>
    <dbReference type="NCBI Taxonomy" id="1818"/>
    <lineage>
        <taxon>Bacteria</taxon>
        <taxon>Bacillati</taxon>
        <taxon>Actinomycetota</taxon>
        <taxon>Actinomycetes</taxon>
        <taxon>Mycobacteriales</taxon>
        <taxon>Nocardiaceae</taxon>
        <taxon>Nocardia</taxon>
    </lineage>
</organism>
<protein>
    <recommendedName>
        <fullName evidence="8">Nickel/cobalt efflux system</fullName>
    </recommendedName>
</protein>
<dbReference type="AlphaFoldDB" id="A0A652YTN5"/>
<dbReference type="GO" id="GO:0012505">
    <property type="term" value="C:endomembrane system"/>
    <property type="evidence" value="ECO:0007669"/>
    <property type="project" value="UniProtKB-SubCell"/>
</dbReference>
<reference evidence="9" key="1">
    <citation type="submission" date="2019-07" db="EMBL/GenBank/DDBJ databases">
        <title>Genomic Encyclopedia of Type Strains, Phase IV (KMG-IV): sequencing the most valuable type-strain genomes for metagenomic binning, comparative biology and taxonomic classification.</title>
        <authorList>
            <person name="Goeker M."/>
        </authorList>
    </citation>
    <scope>NUCLEOTIDE SEQUENCE</scope>
    <source>
        <strain evidence="9">DSM 44596</strain>
    </source>
</reference>
<evidence type="ECO:0000256" key="7">
    <source>
        <dbReference type="ARBA" id="ARBA00023136"/>
    </source>
</evidence>
<dbReference type="EMBL" id="VNIQ01000002">
    <property type="protein sequence ID" value="TYQ06465.1"/>
    <property type="molecule type" value="Genomic_DNA"/>
</dbReference>
<evidence type="ECO:0000256" key="4">
    <source>
        <dbReference type="ARBA" id="ARBA00022596"/>
    </source>
</evidence>
<keyword evidence="6 8" id="KW-1133">Transmembrane helix</keyword>
<feature type="transmembrane region" description="Helical" evidence="8">
    <location>
        <begin position="54"/>
        <end position="73"/>
    </location>
</feature>
<comment type="caution">
    <text evidence="9">The sequence shown here is derived from an EMBL/GenBank/DDBJ whole genome shotgun (WGS) entry which is preliminary data.</text>
</comment>
<comment type="subcellular location">
    <subcellularLocation>
        <location evidence="8">Cell membrane</location>
        <topology evidence="8">Multi-pass membrane protein</topology>
    </subcellularLocation>
    <subcellularLocation>
        <location evidence="1">Endomembrane system</location>
        <topology evidence="1">Multi-pass membrane protein</topology>
    </subcellularLocation>
</comment>
<feature type="transmembrane region" description="Helical" evidence="8">
    <location>
        <begin position="332"/>
        <end position="354"/>
    </location>
</feature>
<evidence type="ECO:0000256" key="1">
    <source>
        <dbReference type="ARBA" id="ARBA00004127"/>
    </source>
</evidence>
<comment type="similarity">
    <text evidence="2 8">Belongs to the NiCoT transporter (TC 2.A.52) family.</text>
</comment>
<evidence type="ECO:0000256" key="5">
    <source>
        <dbReference type="ARBA" id="ARBA00022692"/>
    </source>
</evidence>
<dbReference type="NCBIfam" id="TIGR00802">
    <property type="entry name" value="nico"/>
    <property type="match status" value="1"/>
</dbReference>
<accession>A0A652YTN5</accession>
<dbReference type="GO" id="GO:0015099">
    <property type="term" value="F:nickel cation transmembrane transporter activity"/>
    <property type="evidence" value="ECO:0007669"/>
    <property type="project" value="UniProtKB-UniRule"/>
</dbReference>
<feature type="transmembrane region" description="Helical" evidence="8">
    <location>
        <begin position="215"/>
        <end position="241"/>
    </location>
</feature>
<keyword evidence="4" id="KW-0533">Nickel</keyword>
<evidence type="ECO:0000256" key="2">
    <source>
        <dbReference type="ARBA" id="ARBA00010892"/>
    </source>
</evidence>
<dbReference type="InterPro" id="IPR004688">
    <property type="entry name" value="Ni/Co_transpt"/>
</dbReference>
<name>A0A652YTN5_NOCGL</name>
<feature type="transmembrane region" description="Helical" evidence="8">
    <location>
        <begin position="287"/>
        <end position="312"/>
    </location>
</feature>
<keyword evidence="5 8" id="KW-0812">Transmembrane</keyword>
<gene>
    <name evidence="9" type="ORF">FNL38_102601</name>
</gene>
<dbReference type="PANTHER" id="PTHR31611:SF0">
    <property type="entry name" value="HIGH-AFFINITY NICKEL TRANSPORT PROTEIN NIC1"/>
    <property type="match status" value="1"/>
</dbReference>
<feature type="transmembrane region" description="Helical" evidence="8">
    <location>
        <begin position="247"/>
        <end position="267"/>
    </location>
</feature>
<keyword evidence="7 8" id="KW-0472">Membrane</keyword>
<dbReference type="PANTHER" id="PTHR31611">
    <property type="entry name" value="HIGH-AFFINITY NICKEL TRANSPORT PROTEIN NIC1"/>
    <property type="match status" value="1"/>
</dbReference>
<feature type="transmembrane region" description="Helical" evidence="8">
    <location>
        <begin position="27"/>
        <end position="48"/>
    </location>
</feature>
<feature type="transmembrane region" description="Helical" evidence="8">
    <location>
        <begin position="146"/>
        <end position="170"/>
    </location>
</feature>
<dbReference type="InterPro" id="IPR011541">
    <property type="entry name" value="Ni/Co_transpt_high_affinity"/>
</dbReference>
<evidence type="ECO:0000256" key="8">
    <source>
        <dbReference type="RuleBase" id="RU362101"/>
    </source>
</evidence>
<sequence>MTTDTHSTGNKLVAAWTSLDRSQRRSIIGMTATVVTLNVVGWAVLLGLVVPGHYTVEGSAFGVGLGVTAYTLGMRHAFDADHIAAIDNTTRKLVADGKKPMSVGFWFSLGHSTIVFVMVALLALGVRRLASTLSDENSDLGKWAGLFGTTVSGTFLILIGLLNLVSLIGIHRVYTKYKAGTFDEEQLEKELDSRGALNKILGPVMKTVRKPWHMYPVGLLFGLGFDTVTEVGLLVIAGGAAVTGLPWYSILVLPILFCAGMCLFDSIDGSFMNFAYGWAFAQPVRKIYYNMVITGLSVAVALIIGVQEIISIFTEKLEIHTGILGTIGSLDWGAMGFIIVGLFAITWLVAIAVWKLGRVEERWQAQSAAAAGQEAT</sequence>
<proteinExistence type="inferred from homology"/>
<feature type="transmembrane region" description="Helical" evidence="8">
    <location>
        <begin position="103"/>
        <end position="126"/>
    </location>
</feature>
<dbReference type="GO" id="GO:0005886">
    <property type="term" value="C:plasma membrane"/>
    <property type="evidence" value="ECO:0007669"/>
    <property type="project" value="UniProtKB-SubCell"/>
</dbReference>
<evidence type="ECO:0000313" key="9">
    <source>
        <dbReference type="EMBL" id="TYQ06465.1"/>
    </source>
</evidence>